<evidence type="ECO:0000256" key="15">
    <source>
        <dbReference type="ARBA" id="ARBA00070875"/>
    </source>
</evidence>
<dbReference type="InterPro" id="IPR050350">
    <property type="entry name" value="Compl-Cell_Adhes-Reg"/>
</dbReference>
<keyword evidence="9" id="KW-0325">Glycoprotein</keyword>
<evidence type="ECO:0000256" key="3">
    <source>
        <dbReference type="ARBA" id="ARBA00022659"/>
    </source>
</evidence>
<dbReference type="PANTHER" id="PTHR19325">
    <property type="entry name" value="COMPLEMENT COMPONENT-RELATED SUSHI DOMAIN-CONTAINING"/>
    <property type="match status" value="1"/>
</dbReference>
<evidence type="ECO:0000256" key="19">
    <source>
        <dbReference type="PROSITE-ProRule" id="PRU00302"/>
    </source>
</evidence>
<dbReference type="CDD" id="cd00033">
    <property type="entry name" value="CCP"/>
    <property type="match status" value="1"/>
</dbReference>
<evidence type="ECO:0000256" key="17">
    <source>
        <dbReference type="ARBA" id="ARBA00078481"/>
    </source>
</evidence>
<keyword evidence="10" id="KW-0945">Host-virus interaction</keyword>
<gene>
    <name evidence="22" type="ORF">EPTV-WA-161</name>
</gene>
<evidence type="ECO:0000256" key="1">
    <source>
        <dbReference type="ARBA" id="ARBA00004650"/>
    </source>
</evidence>
<dbReference type="Pfam" id="PF00084">
    <property type="entry name" value="Sushi"/>
    <property type="match status" value="1"/>
</dbReference>
<dbReference type="InterPro" id="IPR000436">
    <property type="entry name" value="Sushi_SCR_CCP_dom"/>
</dbReference>
<comment type="subcellular location">
    <subcellularLocation>
        <location evidence="12">Host cell membrane</location>
        <topology evidence="12">Peripheral membrane protein</topology>
        <orientation evidence="12">Extracellular side</orientation>
    </subcellularLocation>
    <subcellularLocation>
        <location evidence="1">Virion membrane</location>
        <topology evidence="1">Peripheral membrane protein</topology>
    </subcellularLocation>
</comment>
<dbReference type="GO" id="GO:0042784">
    <property type="term" value="P:symbiont-mediated suppression of host complement activation"/>
    <property type="evidence" value="ECO:0007669"/>
    <property type="project" value="UniProtKB-KW"/>
</dbReference>
<keyword evidence="20" id="KW-1133">Transmembrane helix</keyword>
<dbReference type="InterPro" id="IPR035976">
    <property type="entry name" value="Sushi/SCR/CCP_sf"/>
</dbReference>
<evidence type="ECO:0000256" key="9">
    <source>
        <dbReference type="ARBA" id="ARBA00023180"/>
    </source>
</evidence>
<dbReference type="EMBL" id="KY747497">
    <property type="protein sequence ID" value="ASK51362.1"/>
    <property type="molecule type" value="Genomic_DNA"/>
</dbReference>
<dbReference type="SUPFAM" id="SSF57535">
    <property type="entry name" value="Complement control module/SCR domain"/>
    <property type="match status" value="1"/>
</dbReference>
<keyword evidence="3 19" id="KW-0768">Sushi</keyword>
<evidence type="ECO:0000256" key="12">
    <source>
        <dbReference type="ARBA" id="ARBA00037804"/>
    </source>
</evidence>
<proteinExistence type="predicted"/>
<evidence type="ECO:0000256" key="7">
    <source>
        <dbReference type="ARBA" id="ARBA00022870"/>
    </source>
</evidence>
<keyword evidence="7" id="KW-1043">Host membrane</keyword>
<keyword evidence="20" id="KW-0472">Membrane</keyword>
<dbReference type="SMART" id="SM00032">
    <property type="entry name" value="CCP"/>
    <property type="match status" value="2"/>
</dbReference>
<keyword evidence="6" id="KW-0946">Virion</keyword>
<evidence type="ECO:0000256" key="4">
    <source>
        <dbReference type="ARBA" id="ARBA00022729"/>
    </source>
</evidence>
<keyword evidence="10" id="KW-1087">Inhibition of host complement factors by virus</keyword>
<feature type="domain" description="Sushi" evidence="21">
    <location>
        <begin position="93"/>
        <end position="154"/>
    </location>
</feature>
<comment type="subunit">
    <text evidence="14">Heterodimer with A56 protein; disulfide-linked.</text>
</comment>
<dbReference type="PROSITE" id="PS50923">
    <property type="entry name" value="SUSHI"/>
    <property type="match status" value="2"/>
</dbReference>
<feature type="transmembrane region" description="Helical" evidence="20">
    <location>
        <begin position="204"/>
        <end position="229"/>
    </location>
</feature>
<evidence type="ECO:0000256" key="20">
    <source>
        <dbReference type="SAM" id="Phobius"/>
    </source>
</evidence>
<comment type="caution">
    <text evidence="19">Lacks conserved residue(s) required for the propagation of feature annotation.</text>
</comment>
<dbReference type="Gene3D" id="2.10.70.10">
    <property type="entry name" value="Complement Module, domain 1"/>
    <property type="match status" value="2"/>
</dbReference>
<evidence type="ECO:0000256" key="14">
    <source>
        <dbReference type="ARBA" id="ARBA00066298"/>
    </source>
</evidence>
<keyword evidence="4" id="KW-0732">Signal</keyword>
<name>A0A220T6N4_9POXV</name>
<protein>
    <recommendedName>
        <fullName evidence="15">Complement control protein C3</fullName>
    </recommendedName>
    <alternativeName>
        <fullName evidence="18">28 kDa protein</fullName>
    </alternativeName>
    <alternativeName>
        <fullName evidence="16">Secretory protein 35</fullName>
    </alternativeName>
    <alternativeName>
        <fullName evidence="17">VCP</fullName>
    </alternativeName>
</protein>
<accession>A0A220T6N4</accession>
<dbReference type="Proteomes" id="UP000217428">
    <property type="component" value="Segment"/>
</dbReference>
<evidence type="ECO:0000256" key="8">
    <source>
        <dbReference type="ARBA" id="ARBA00023157"/>
    </source>
</evidence>
<evidence type="ECO:0000256" key="5">
    <source>
        <dbReference type="ARBA" id="ARBA00022737"/>
    </source>
</evidence>
<keyword evidence="20" id="KW-0812">Transmembrane</keyword>
<reference evidence="22 23" key="1">
    <citation type="journal article" date="2017" name="Virus Genes">
        <title>Characterization of Eptesipoxvirus, a novel poxvirus from a microchiropteran bat.</title>
        <authorList>
            <person name="Tu S.L."/>
            <person name="Nakazawa Y."/>
            <person name="Gao J."/>
            <person name="Wilkins K."/>
            <person name="Gallardo-Romero N."/>
            <person name="Li Y."/>
            <person name="Emerson G.L."/>
            <person name="Carroll D.S."/>
            <person name="Upton C."/>
        </authorList>
    </citation>
    <scope>NUCLEOTIDE SEQUENCE [LARGE SCALE GENOMIC DNA]</scope>
    <source>
        <strain evidence="22 23">Washington</strain>
    </source>
</reference>
<evidence type="ECO:0000256" key="10">
    <source>
        <dbReference type="ARBA" id="ARBA00023252"/>
    </source>
</evidence>
<evidence type="ECO:0000259" key="21">
    <source>
        <dbReference type="PROSITE" id="PS50923"/>
    </source>
</evidence>
<evidence type="ECO:0000313" key="22">
    <source>
        <dbReference type="EMBL" id="ASK51362.1"/>
    </source>
</evidence>
<dbReference type="OrthoDB" id="8102at10239"/>
<evidence type="ECO:0000256" key="6">
    <source>
        <dbReference type="ARBA" id="ARBA00022844"/>
    </source>
</evidence>
<keyword evidence="5" id="KW-0677">Repeat</keyword>
<organism evidence="22 23">
    <name type="scientific">Eptesipox virus</name>
    <dbReference type="NCBI Taxonomy" id="1329402"/>
    <lineage>
        <taxon>Viruses</taxon>
        <taxon>Varidnaviria</taxon>
        <taxon>Bamfordvirae</taxon>
        <taxon>Nucleocytoviricota</taxon>
        <taxon>Pokkesviricetes</taxon>
        <taxon>Chitovirales</taxon>
        <taxon>Poxviridae</taxon>
        <taxon>Chordopoxvirinae</taxon>
        <taxon>Vespertilionpoxvirus</taxon>
        <taxon>Vespertilionpoxvirus eptesipox</taxon>
    </lineage>
</organism>
<evidence type="ECO:0000313" key="23">
    <source>
        <dbReference type="Proteomes" id="UP000217428"/>
    </source>
</evidence>
<dbReference type="PANTHER" id="PTHR19325:SF521">
    <property type="entry name" value="MEMBRANE COFACTOR PROTEIN"/>
    <property type="match status" value="1"/>
</dbReference>
<evidence type="ECO:0000256" key="18">
    <source>
        <dbReference type="ARBA" id="ARBA00082341"/>
    </source>
</evidence>
<evidence type="ECO:0000256" key="16">
    <source>
        <dbReference type="ARBA" id="ARBA00077807"/>
    </source>
</evidence>
<keyword evidence="23" id="KW-1185">Reference proteome</keyword>
<keyword evidence="8 19" id="KW-1015">Disulfide bond</keyword>
<dbReference type="GO" id="GO:0055036">
    <property type="term" value="C:virion membrane"/>
    <property type="evidence" value="ECO:0007669"/>
    <property type="project" value="UniProtKB-SubCell"/>
</dbReference>
<feature type="domain" description="Sushi" evidence="21">
    <location>
        <begin position="21"/>
        <end position="92"/>
    </location>
</feature>
<keyword evidence="2" id="KW-1032">Host cell membrane</keyword>
<evidence type="ECO:0000256" key="13">
    <source>
        <dbReference type="ARBA" id="ARBA00058638"/>
    </source>
</evidence>
<keyword evidence="11" id="KW-0899">Viral immunoevasion</keyword>
<evidence type="ECO:0000256" key="11">
    <source>
        <dbReference type="ARBA" id="ARBA00023280"/>
    </source>
</evidence>
<dbReference type="GO" id="GO:0020002">
    <property type="term" value="C:host cell plasma membrane"/>
    <property type="evidence" value="ECO:0007669"/>
    <property type="project" value="UniProtKB-SubCell"/>
</dbReference>
<evidence type="ECO:0000256" key="2">
    <source>
        <dbReference type="ARBA" id="ARBA00022511"/>
    </source>
</evidence>
<sequence length="237" mass="27465">MNYKNSFTIFILLYTVNYCTATCEPFSFKYSYIVNDKKNNYKIGEQIVYGCKYIPRGDGFIPNDKLSLVGEDTYTCSELGWLPITSIPECKIIRCPFPAIQNGYIKTGMASNRRFYYKDEVTFKCNAFYILEGSDKSTCLLNKTWYPHVPKCIPTKPINDVIVGEVAEFADLDYNTFEKKQEYFKKHPNATDEYHNNNKSIINVYYLLGCIGIIFILGCLFLCWACICINKQLYDKL</sequence>
<dbReference type="FunFam" id="2.10.70.10:FF:000014">
    <property type="entry name" value="Membrane cofactor protein"/>
    <property type="match status" value="1"/>
</dbReference>
<comment type="function">
    <text evidence="13">Serves to protect the virus against complement attack by inhibiting both classical and alternative pathways of complement activation. Binds C3b and C4b.</text>
</comment>
<feature type="disulfide bond" evidence="19">
    <location>
        <begin position="125"/>
        <end position="152"/>
    </location>
</feature>